<dbReference type="Pfam" id="PF00486">
    <property type="entry name" value="Trans_reg_C"/>
    <property type="match status" value="1"/>
</dbReference>
<evidence type="ECO:0000259" key="8">
    <source>
        <dbReference type="PROSITE" id="PS50110"/>
    </source>
</evidence>
<keyword evidence="1 6" id="KW-0597">Phosphoprotein</keyword>
<dbReference type="InterPro" id="IPR001867">
    <property type="entry name" value="OmpR/PhoB-type_DNA-bd"/>
</dbReference>
<dbReference type="InterPro" id="IPR016032">
    <property type="entry name" value="Sig_transdc_resp-reg_C-effctor"/>
</dbReference>
<dbReference type="CDD" id="cd00383">
    <property type="entry name" value="trans_reg_C"/>
    <property type="match status" value="1"/>
</dbReference>
<keyword evidence="5" id="KW-0804">Transcription</keyword>
<dbReference type="GO" id="GO:0005829">
    <property type="term" value="C:cytosol"/>
    <property type="evidence" value="ECO:0007669"/>
    <property type="project" value="TreeGrafter"/>
</dbReference>
<evidence type="ECO:0000256" key="6">
    <source>
        <dbReference type="PROSITE-ProRule" id="PRU00169"/>
    </source>
</evidence>
<dbReference type="GO" id="GO:0006355">
    <property type="term" value="P:regulation of DNA-templated transcription"/>
    <property type="evidence" value="ECO:0007669"/>
    <property type="project" value="InterPro"/>
</dbReference>
<dbReference type="InterPro" id="IPR039420">
    <property type="entry name" value="WalR-like"/>
</dbReference>
<dbReference type="GO" id="GO:0000156">
    <property type="term" value="F:phosphorelay response regulator activity"/>
    <property type="evidence" value="ECO:0007669"/>
    <property type="project" value="TreeGrafter"/>
</dbReference>
<dbReference type="InterPro" id="IPR001789">
    <property type="entry name" value="Sig_transdc_resp-reg_receiver"/>
</dbReference>
<evidence type="ECO:0000313" key="10">
    <source>
        <dbReference type="EMBL" id="QCT20297.1"/>
    </source>
</evidence>
<dbReference type="Pfam" id="PF00072">
    <property type="entry name" value="Response_reg"/>
    <property type="match status" value="1"/>
</dbReference>
<keyword evidence="4 7" id="KW-0238">DNA-binding</keyword>
<dbReference type="GO" id="GO:0032993">
    <property type="term" value="C:protein-DNA complex"/>
    <property type="evidence" value="ECO:0007669"/>
    <property type="project" value="TreeGrafter"/>
</dbReference>
<dbReference type="Gene3D" id="6.10.250.690">
    <property type="match status" value="1"/>
</dbReference>
<dbReference type="Gene3D" id="1.10.10.10">
    <property type="entry name" value="Winged helix-like DNA-binding domain superfamily/Winged helix DNA-binding domain"/>
    <property type="match status" value="1"/>
</dbReference>
<dbReference type="PANTHER" id="PTHR48111:SF1">
    <property type="entry name" value="TWO-COMPONENT RESPONSE REGULATOR ORR33"/>
    <property type="match status" value="1"/>
</dbReference>
<evidence type="ECO:0000256" key="1">
    <source>
        <dbReference type="ARBA" id="ARBA00022553"/>
    </source>
</evidence>
<keyword evidence="2" id="KW-0902">Two-component regulatory system</keyword>
<dbReference type="SMART" id="SM00448">
    <property type="entry name" value="REC"/>
    <property type="match status" value="1"/>
</dbReference>
<dbReference type="SUPFAM" id="SSF46894">
    <property type="entry name" value="C-terminal effector domain of the bipartite response regulators"/>
    <property type="match status" value="1"/>
</dbReference>
<gene>
    <name evidence="10" type="ORF">FEM41_11880</name>
</gene>
<evidence type="ECO:0000256" key="5">
    <source>
        <dbReference type="ARBA" id="ARBA00023163"/>
    </source>
</evidence>
<evidence type="ECO:0000259" key="9">
    <source>
        <dbReference type="PROSITE" id="PS51755"/>
    </source>
</evidence>
<dbReference type="Gene3D" id="3.40.50.2300">
    <property type="match status" value="1"/>
</dbReference>
<dbReference type="EMBL" id="CP040428">
    <property type="protein sequence ID" value="QCT20297.1"/>
    <property type="molecule type" value="Genomic_DNA"/>
</dbReference>
<dbReference type="PROSITE" id="PS50110">
    <property type="entry name" value="RESPONSE_REGULATORY"/>
    <property type="match status" value="1"/>
</dbReference>
<dbReference type="PROSITE" id="PS51755">
    <property type="entry name" value="OMPR_PHOB"/>
    <property type="match status" value="1"/>
</dbReference>
<keyword evidence="3" id="KW-0805">Transcription regulation</keyword>
<accession>A0A4V1G7N8</accession>
<proteinExistence type="predicted"/>
<dbReference type="Proteomes" id="UP000302163">
    <property type="component" value="Chromosome"/>
</dbReference>
<dbReference type="KEGG" id="izh:FEM41_11880"/>
<dbReference type="GO" id="GO:0000976">
    <property type="term" value="F:transcription cis-regulatory region binding"/>
    <property type="evidence" value="ECO:0007669"/>
    <property type="project" value="TreeGrafter"/>
</dbReference>
<name>A0A4V1G7N8_9ENTR</name>
<evidence type="ECO:0000256" key="3">
    <source>
        <dbReference type="ARBA" id="ARBA00023015"/>
    </source>
</evidence>
<dbReference type="RefSeq" id="WP_138096172.1">
    <property type="nucleotide sequence ID" value="NZ_CP040428.1"/>
</dbReference>
<evidence type="ECO:0000313" key="11">
    <source>
        <dbReference type="Proteomes" id="UP000302163"/>
    </source>
</evidence>
<dbReference type="PANTHER" id="PTHR48111">
    <property type="entry name" value="REGULATOR OF RPOS"/>
    <property type="match status" value="1"/>
</dbReference>
<dbReference type="AlphaFoldDB" id="A0A4V1G7N8"/>
<dbReference type="SMART" id="SM00862">
    <property type="entry name" value="Trans_reg_C"/>
    <property type="match status" value="1"/>
</dbReference>
<sequence length="248" mass="28183">MEALLIDDDIELSELLQQQMATYSINLTLCHLPSTLLVLINQRRFDVILLDIMLPEMSGFELCHLLRSREHLNRHTPFIMLTARNETVNLIAGLEAGADDYVSKPFETRELVARMFAVCRRNRPQLTALIPDIETVTSGPHKITLSMSQAWVTVNDQPLKVTSTEMAILAQLMQRPGKIYLRAELELQILTHARQTQRSIDTLIYRLRSKIRAVTGDEIFIYTIRSHGYMLRGAPSLSGSTQGTDLHD</sequence>
<feature type="domain" description="OmpR/PhoB-type" evidence="9">
    <location>
        <begin position="133"/>
        <end position="233"/>
    </location>
</feature>
<feature type="modified residue" description="4-aspartylphosphate" evidence="6">
    <location>
        <position position="51"/>
    </location>
</feature>
<keyword evidence="11" id="KW-1185">Reference proteome</keyword>
<dbReference type="SUPFAM" id="SSF52172">
    <property type="entry name" value="CheY-like"/>
    <property type="match status" value="1"/>
</dbReference>
<feature type="DNA-binding region" description="OmpR/PhoB-type" evidence="7">
    <location>
        <begin position="133"/>
        <end position="233"/>
    </location>
</feature>
<organism evidence="10 11">
    <name type="scientific">Jejubacter calystegiae</name>
    <dbReference type="NCBI Taxonomy" id="2579935"/>
    <lineage>
        <taxon>Bacteria</taxon>
        <taxon>Pseudomonadati</taxon>
        <taxon>Pseudomonadota</taxon>
        <taxon>Gammaproteobacteria</taxon>
        <taxon>Enterobacterales</taxon>
        <taxon>Enterobacteriaceae</taxon>
        <taxon>Jejubacter</taxon>
    </lineage>
</organism>
<reference evidence="10 11" key="1">
    <citation type="submission" date="2019-05" db="EMBL/GenBank/DDBJ databases">
        <title>Complete genome sequence of Izhakiella calystegiae KSNA2, an endophyte isolated from beach morning glory (Calystegia soldanella).</title>
        <authorList>
            <person name="Jiang L."/>
            <person name="Jeong J.C."/>
            <person name="Kim C.Y."/>
            <person name="Kim D.H."/>
            <person name="Kim S.W."/>
            <person name="Lee j."/>
        </authorList>
    </citation>
    <scope>NUCLEOTIDE SEQUENCE [LARGE SCALE GENOMIC DNA]</scope>
    <source>
        <strain evidence="10 11">KSNA2</strain>
    </source>
</reference>
<evidence type="ECO:0000256" key="2">
    <source>
        <dbReference type="ARBA" id="ARBA00023012"/>
    </source>
</evidence>
<protein>
    <submittedName>
        <fullName evidence="10">Response regulator transcription factor</fullName>
    </submittedName>
</protein>
<feature type="domain" description="Response regulatory" evidence="8">
    <location>
        <begin position="2"/>
        <end position="119"/>
    </location>
</feature>
<dbReference type="OrthoDB" id="9802426at2"/>
<evidence type="ECO:0000256" key="7">
    <source>
        <dbReference type="PROSITE-ProRule" id="PRU01091"/>
    </source>
</evidence>
<dbReference type="InterPro" id="IPR036388">
    <property type="entry name" value="WH-like_DNA-bd_sf"/>
</dbReference>
<dbReference type="InterPro" id="IPR011006">
    <property type="entry name" value="CheY-like_superfamily"/>
</dbReference>
<evidence type="ECO:0000256" key="4">
    <source>
        <dbReference type="ARBA" id="ARBA00023125"/>
    </source>
</evidence>